<dbReference type="Pfam" id="PF01554">
    <property type="entry name" value="MatE"/>
    <property type="match status" value="2"/>
</dbReference>
<feature type="transmembrane region" description="Helical" evidence="10">
    <location>
        <begin position="354"/>
        <end position="375"/>
    </location>
</feature>
<keyword evidence="12" id="KW-1185">Reference proteome</keyword>
<keyword evidence="6 10" id="KW-0812">Transmembrane</keyword>
<comment type="caution">
    <text evidence="11">The sequence shown here is derived from an EMBL/GenBank/DDBJ whole genome shotgun (WGS) entry which is preliminary data.</text>
</comment>
<dbReference type="InterPro" id="IPR045070">
    <property type="entry name" value="MATE_MepA-like"/>
</dbReference>
<evidence type="ECO:0000313" key="12">
    <source>
        <dbReference type="Proteomes" id="UP000245535"/>
    </source>
</evidence>
<dbReference type="PANTHER" id="PTHR43823:SF3">
    <property type="entry name" value="MULTIDRUG EXPORT PROTEIN MEPA"/>
    <property type="match status" value="1"/>
</dbReference>
<dbReference type="PIRSF" id="PIRSF006603">
    <property type="entry name" value="DinF"/>
    <property type="match status" value="1"/>
</dbReference>
<dbReference type="RefSeq" id="WP_109617178.1">
    <property type="nucleotide sequence ID" value="NZ_QGDO01000002.1"/>
</dbReference>
<reference evidence="11 12" key="1">
    <citation type="submission" date="2018-03" db="EMBL/GenBank/DDBJ databases">
        <title>Genomic Encyclopedia of Archaeal and Bacterial Type Strains, Phase II (KMG-II): from individual species to whole genera.</title>
        <authorList>
            <person name="Goeker M."/>
        </authorList>
    </citation>
    <scope>NUCLEOTIDE SEQUENCE [LARGE SCALE GENOMIC DNA]</scope>
    <source>
        <strain evidence="11 12">DSM 28229</strain>
    </source>
</reference>
<evidence type="ECO:0000256" key="1">
    <source>
        <dbReference type="ARBA" id="ARBA00004651"/>
    </source>
</evidence>
<feature type="transmembrane region" description="Helical" evidence="10">
    <location>
        <begin position="387"/>
        <end position="410"/>
    </location>
</feature>
<evidence type="ECO:0000256" key="10">
    <source>
        <dbReference type="SAM" id="Phobius"/>
    </source>
</evidence>
<feature type="transmembrane region" description="Helical" evidence="10">
    <location>
        <begin position="416"/>
        <end position="435"/>
    </location>
</feature>
<proteinExistence type="inferred from homology"/>
<evidence type="ECO:0000313" key="11">
    <source>
        <dbReference type="EMBL" id="PWJ43004.1"/>
    </source>
</evidence>
<name>A0A315ZE37_SEDFL</name>
<evidence type="ECO:0000256" key="6">
    <source>
        <dbReference type="ARBA" id="ARBA00022692"/>
    </source>
</evidence>
<evidence type="ECO:0000256" key="7">
    <source>
        <dbReference type="ARBA" id="ARBA00022989"/>
    </source>
</evidence>
<keyword evidence="9" id="KW-0046">Antibiotic resistance</keyword>
<feature type="transmembrane region" description="Helical" evidence="10">
    <location>
        <begin position="12"/>
        <end position="40"/>
    </location>
</feature>
<comment type="subcellular location">
    <subcellularLocation>
        <location evidence="1">Cell membrane</location>
        <topology evidence="1">Multi-pass membrane protein</topology>
    </subcellularLocation>
</comment>
<dbReference type="GO" id="GO:0046677">
    <property type="term" value="P:response to antibiotic"/>
    <property type="evidence" value="ECO:0007669"/>
    <property type="project" value="UniProtKB-KW"/>
</dbReference>
<feature type="transmembrane region" description="Helical" evidence="10">
    <location>
        <begin position="52"/>
        <end position="72"/>
    </location>
</feature>
<dbReference type="Proteomes" id="UP000245535">
    <property type="component" value="Unassembled WGS sequence"/>
</dbReference>
<dbReference type="EMBL" id="QGDO01000002">
    <property type="protein sequence ID" value="PWJ43004.1"/>
    <property type="molecule type" value="Genomic_DNA"/>
</dbReference>
<evidence type="ECO:0000256" key="4">
    <source>
        <dbReference type="ARBA" id="ARBA00022448"/>
    </source>
</evidence>
<dbReference type="InterPro" id="IPR002528">
    <property type="entry name" value="MATE_fam"/>
</dbReference>
<dbReference type="InterPro" id="IPR051327">
    <property type="entry name" value="MATE_MepA_subfamily"/>
</dbReference>
<protein>
    <recommendedName>
        <fullName evidence="3">Multidrug export protein MepA</fullName>
    </recommendedName>
</protein>
<evidence type="ECO:0000256" key="8">
    <source>
        <dbReference type="ARBA" id="ARBA00023136"/>
    </source>
</evidence>
<feature type="transmembrane region" description="Helical" evidence="10">
    <location>
        <begin position="316"/>
        <end position="334"/>
    </location>
</feature>
<dbReference type="GO" id="GO:0015297">
    <property type="term" value="F:antiporter activity"/>
    <property type="evidence" value="ECO:0007669"/>
    <property type="project" value="InterPro"/>
</dbReference>
<feature type="transmembrane region" description="Helical" evidence="10">
    <location>
        <begin position="193"/>
        <end position="215"/>
    </location>
</feature>
<dbReference type="CDD" id="cd13143">
    <property type="entry name" value="MATE_MepA_like"/>
    <property type="match status" value="1"/>
</dbReference>
<evidence type="ECO:0000256" key="9">
    <source>
        <dbReference type="ARBA" id="ARBA00023251"/>
    </source>
</evidence>
<dbReference type="GO" id="GO:0042910">
    <property type="term" value="F:xenobiotic transmembrane transporter activity"/>
    <property type="evidence" value="ECO:0007669"/>
    <property type="project" value="InterPro"/>
</dbReference>
<dbReference type="OrthoDB" id="9811110at2"/>
<comment type="similarity">
    <text evidence="2">Belongs to the multi antimicrobial extrusion (MATE) (TC 2.A.66.1) family. MepA subfamily.</text>
</comment>
<feature type="transmembrane region" description="Helical" evidence="10">
    <location>
        <begin position="167"/>
        <end position="187"/>
    </location>
</feature>
<organism evidence="11 12">
    <name type="scientific">Sediminitomix flava</name>
    <dbReference type="NCBI Taxonomy" id="379075"/>
    <lineage>
        <taxon>Bacteria</taxon>
        <taxon>Pseudomonadati</taxon>
        <taxon>Bacteroidota</taxon>
        <taxon>Cytophagia</taxon>
        <taxon>Cytophagales</taxon>
        <taxon>Flammeovirgaceae</taxon>
        <taxon>Sediminitomix</taxon>
    </lineage>
</organism>
<dbReference type="GO" id="GO:0005886">
    <property type="term" value="C:plasma membrane"/>
    <property type="evidence" value="ECO:0007669"/>
    <property type="project" value="UniProtKB-SubCell"/>
</dbReference>
<gene>
    <name evidence="11" type="ORF">BC781_102551</name>
</gene>
<evidence type="ECO:0000256" key="2">
    <source>
        <dbReference type="ARBA" id="ARBA00008417"/>
    </source>
</evidence>
<keyword evidence="4" id="KW-0813">Transport</keyword>
<keyword evidence="5" id="KW-1003">Cell membrane</keyword>
<feature type="transmembrane region" description="Helical" evidence="10">
    <location>
        <begin position="136"/>
        <end position="155"/>
    </location>
</feature>
<dbReference type="InterPro" id="IPR048279">
    <property type="entry name" value="MdtK-like"/>
</dbReference>
<evidence type="ECO:0000256" key="5">
    <source>
        <dbReference type="ARBA" id="ARBA00022475"/>
    </source>
</evidence>
<keyword evidence="7 10" id="KW-1133">Transmembrane helix</keyword>
<feature type="transmembrane region" description="Helical" evidence="10">
    <location>
        <begin position="236"/>
        <end position="258"/>
    </location>
</feature>
<dbReference type="NCBIfam" id="TIGR00797">
    <property type="entry name" value="matE"/>
    <property type="match status" value="1"/>
</dbReference>
<sequence length="446" mass="48985">MEDNNRVLEGKVVRVFFTYTVPVILGLVAVSSAGIIDGIFLGHYVGTDGLTVVSICAPILPFIVAFDILLSTGGEVFCGKYIGEGKFKKASQIFSMVSYLIWSINLIMMILGLTFVDELATFLGADQRIHAKVVDYLSVIIMCIPFLSSFGLSYFARVDGLPKRSSLSLIMTGVLNVILDYIFIGVLDWGVEGAAWGTSLSYLSIPILLMPHFFSKKGHLKYVLPNKHTWSVLKDIVYNGSSELLSEVSGGLLFYLTNITMMKYYGTNGVAAYSVIGYLLYFNIMVCYGLSDGVKSIISINYGAELFRRVAKMGRLAIANVLVLGLVLVSLVVWHSDSLVLVFLKKSNTEVIALAQELVMMVWPALLFIGVNLILSSYFTAVHSPRPSLIISLSRSLVLPIIFIIILTKFFKGEGVIYALILSEAITLLIGLFLLQKQGRLKALAT</sequence>
<accession>A0A315ZE37</accession>
<dbReference type="AlphaFoldDB" id="A0A315ZE37"/>
<dbReference type="PANTHER" id="PTHR43823">
    <property type="entry name" value="SPORULATION PROTEIN YKVU"/>
    <property type="match status" value="1"/>
</dbReference>
<feature type="transmembrane region" description="Helical" evidence="10">
    <location>
        <begin position="270"/>
        <end position="290"/>
    </location>
</feature>
<keyword evidence="8 10" id="KW-0472">Membrane</keyword>
<feature type="transmembrane region" description="Helical" evidence="10">
    <location>
        <begin position="93"/>
        <end position="116"/>
    </location>
</feature>
<evidence type="ECO:0000256" key="3">
    <source>
        <dbReference type="ARBA" id="ARBA00022106"/>
    </source>
</evidence>